<feature type="region of interest" description="Disordered" evidence="4">
    <location>
        <begin position="253"/>
        <end position="368"/>
    </location>
</feature>
<dbReference type="InterPro" id="IPR000048">
    <property type="entry name" value="IQ_motif_EF-hand-BS"/>
</dbReference>
<sequence length="542" mass="59906">MGRQSPGKWIRNLLLGKKSSSKSKSSTEKDIYKPSSTKDVLVVSSETSMSSSISGANAIKGKLSEKEVVSVSSNDGTILSTEDELSNGQSHDNFYSEDRNEKSRLIKTAITTIQAAIRGYQARGTYKTVKGIIPLQAYIRGQLVRRQAISALYCVKSIVRFQALARGYKVRHSDIGIAVQKLFKDTKFSKSTGVVSSTQAVKLSDNTFAHKLLASSPYAVSRRLKYNTGEANLVWEWLDRWTKSHFWVPLKEAQRSDSVSDKKNGSSQTVETNKGQVKKNARKGPPHDLVSDSNKHKRYPKKDSNPALHSAKEHPPKELEKRSSKKSQIQNVSDKSEASDEKRRLVAKKVSDHAVQEEDAGASSEKMKSLAVSKSEECDLVKSLIQQAQEHDNNEPCNGTDSPLQPSLMNSKDGGVIEEMNNDVKSKNFQRRASLPANFTDLENVLHDNTPRLPSYMAPTESTKAKLRGQCSPRSVSDLADVSSITRRLSLSSSLSVKLGSFSPRSDRLAALTNKIRTDRSLSSSRDGTRKNLGFSTLFTYS</sequence>
<proteinExistence type="inferred from homology"/>
<reference evidence="6 7" key="1">
    <citation type="journal article" date="2023" name="Life. Sci Alliance">
        <title>Evolutionary insights into 3D genome organization and epigenetic landscape of Vigna mungo.</title>
        <authorList>
            <person name="Junaid A."/>
            <person name="Singh B."/>
            <person name="Bhatia S."/>
        </authorList>
    </citation>
    <scope>NUCLEOTIDE SEQUENCE [LARGE SCALE GENOMIC DNA]</scope>
    <source>
        <strain evidence="6">Urdbean</strain>
    </source>
</reference>
<dbReference type="PANTHER" id="PTHR32295">
    <property type="entry name" value="IQ-DOMAIN 5-RELATED"/>
    <property type="match status" value="1"/>
</dbReference>
<feature type="compositionally biased region" description="Basic and acidic residues" evidence="4">
    <location>
        <begin position="253"/>
        <end position="264"/>
    </location>
</feature>
<comment type="similarity">
    <text evidence="2">Belongs to the IQD family.</text>
</comment>
<dbReference type="Pfam" id="PF13178">
    <property type="entry name" value="DUF4005"/>
    <property type="match status" value="1"/>
</dbReference>
<dbReference type="Proteomes" id="UP001374535">
    <property type="component" value="Chromosome 1"/>
</dbReference>
<evidence type="ECO:0000256" key="4">
    <source>
        <dbReference type="SAM" id="MobiDB-lite"/>
    </source>
</evidence>
<dbReference type="PANTHER" id="PTHR32295:SF275">
    <property type="entry name" value="IQ CALMODULIN-BINDING MOTIF PROTEIN"/>
    <property type="match status" value="1"/>
</dbReference>
<name>A0AAQ3PES0_VIGMU</name>
<accession>A0AAQ3PES0</accession>
<gene>
    <name evidence="6" type="ORF">V8G54_004238</name>
</gene>
<feature type="region of interest" description="Disordered" evidence="4">
    <location>
        <begin position="80"/>
        <end position="99"/>
    </location>
</feature>
<dbReference type="PROSITE" id="PS50096">
    <property type="entry name" value="IQ"/>
    <property type="match status" value="2"/>
</dbReference>
<evidence type="ECO:0000259" key="5">
    <source>
        <dbReference type="Pfam" id="PF13178"/>
    </source>
</evidence>
<dbReference type="InterPro" id="IPR025064">
    <property type="entry name" value="DUF4005"/>
</dbReference>
<dbReference type="GO" id="GO:0005516">
    <property type="term" value="F:calmodulin binding"/>
    <property type="evidence" value="ECO:0007669"/>
    <property type="project" value="UniProtKB-KW"/>
</dbReference>
<evidence type="ECO:0000256" key="2">
    <source>
        <dbReference type="ARBA" id="ARBA00024341"/>
    </source>
</evidence>
<protein>
    <recommendedName>
        <fullName evidence="5">DUF4005 domain-containing protein</fullName>
    </recommendedName>
</protein>
<feature type="region of interest" description="Disordered" evidence="4">
    <location>
        <begin position="1"/>
        <end position="36"/>
    </location>
</feature>
<feature type="compositionally biased region" description="Basic and acidic residues" evidence="4">
    <location>
        <begin position="310"/>
        <end position="322"/>
    </location>
</feature>
<comment type="subunit">
    <text evidence="3">Binds to multiple calmodulin (CaM) in the presence of Ca(2+) and CaM-like proteins.</text>
</comment>
<keyword evidence="1" id="KW-0112">Calmodulin-binding</keyword>
<keyword evidence="7" id="KW-1185">Reference proteome</keyword>
<dbReference type="SMART" id="SM00015">
    <property type="entry name" value="IQ"/>
    <property type="match status" value="3"/>
</dbReference>
<feature type="domain" description="DUF4005" evidence="5">
    <location>
        <begin position="447"/>
        <end position="498"/>
    </location>
</feature>
<dbReference type="AlphaFoldDB" id="A0AAQ3PES0"/>
<feature type="compositionally biased region" description="Basic and acidic residues" evidence="4">
    <location>
        <begin position="334"/>
        <end position="356"/>
    </location>
</feature>
<feature type="compositionally biased region" description="Polar residues" evidence="4">
    <location>
        <begin position="265"/>
        <end position="275"/>
    </location>
</feature>
<organism evidence="6 7">
    <name type="scientific">Vigna mungo</name>
    <name type="common">Black gram</name>
    <name type="synonym">Phaseolus mungo</name>
    <dbReference type="NCBI Taxonomy" id="3915"/>
    <lineage>
        <taxon>Eukaryota</taxon>
        <taxon>Viridiplantae</taxon>
        <taxon>Streptophyta</taxon>
        <taxon>Embryophyta</taxon>
        <taxon>Tracheophyta</taxon>
        <taxon>Spermatophyta</taxon>
        <taxon>Magnoliopsida</taxon>
        <taxon>eudicotyledons</taxon>
        <taxon>Gunneridae</taxon>
        <taxon>Pentapetalae</taxon>
        <taxon>rosids</taxon>
        <taxon>fabids</taxon>
        <taxon>Fabales</taxon>
        <taxon>Fabaceae</taxon>
        <taxon>Papilionoideae</taxon>
        <taxon>50 kb inversion clade</taxon>
        <taxon>NPAAA clade</taxon>
        <taxon>indigoferoid/millettioid clade</taxon>
        <taxon>Phaseoleae</taxon>
        <taxon>Vigna</taxon>
    </lineage>
</organism>
<dbReference type="EMBL" id="CP144700">
    <property type="protein sequence ID" value="WVZ25694.1"/>
    <property type="molecule type" value="Genomic_DNA"/>
</dbReference>
<evidence type="ECO:0000256" key="3">
    <source>
        <dbReference type="ARBA" id="ARBA00024378"/>
    </source>
</evidence>
<evidence type="ECO:0000256" key="1">
    <source>
        <dbReference type="ARBA" id="ARBA00022860"/>
    </source>
</evidence>
<feature type="compositionally biased region" description="Basic and acidic residues" evidence="4">
    <location>
        <begin position="285"/>
        <end position="294"/>
    </location>
</feature>
<evidence type="ECO:0000313" key="6">
    <source>
        <dbReference type="EMBL" id="WVZ25694.1"/>
    </source>
</evidence>
<feature type="compositionally biased region" description="Polar residues" evidence="4">
    <location>
        <begin position="80"/>
        <end position="93"/>
    </location>
</feature>
<dbReference type="Gene3D" id="1.20.5.190">
    <property type="match status" value="1"/>
</dbReference>
<evidence type="ECO:0000313" key="7">
    <source>
        <dbReference type="Proteomes" id="UP001374535"/>
    </source>
</evidence>
<dbReference type="Pfam" id="PF00612">
    <property type="entry name" value="IQ"/>
    <property type="match status" value="3"/>
</dbReference>